<accession>A0A310SPV0</accession>
<dbReference type="EMBL" id="KQ761246">
    <property type="protein sequence ID" value="OAD57954.1"/>
    <property type="molecule type" value="Genomic_DNA"/>
</dbReference>
<proteinExistence type="predicted"/>
<reference evidence="2 3" key="1">
    <citation type="submission" date="2015-07" db="EMBL/GenBank/DDBJ databases">
        <title>The genome of Eufriesea mexicana.</title>
        <authorList>
            <person name="Pan H."/>
            <person name="Kapheim K."/>
        </authorList>
    </citation>
    <scope>NUCLEOTIDE SEQUENCE [LARGE SCALE GENOMIC DNA]</scope>
    <source>
        <strain evidence="2">0111107269</strain>
        <tissue evidence="2">Whole body</tissue>
    </source>
</reference>
<feature type="compositionally biased region" description="Basic and acidic residues" evidence="1">
    <location>
        <begin position="15"/>
        <end position="31"/>
    </location>
</feature>
<dbReference type="Proteomes" id="UP000250275">
    <property type="component" value="Unassembled WGS sequence"/>
</dbReference>
<name>A0A310SPV0_9HYME</name>
<organism evidence="2 3">
    <name type="scientific">Eufriesea mexicana</name>
    <dbReference type="NCBI Taxonomy" id="516756"/>
    <lineage>
        <taxon>Eukaryota</taxon>
        <taxon>Metazoa</taxon>
        <taxon>Ecdysozoa</taxon>
        <taxon>Arthropoda</taxon>
        <taxon>Hexapoda</taxon>
        <taxon>Insecta</taxon>
        <taxon>Pterygota</taxon>
        <taxon>Neoptera</taxon>
        <taxon>Endopterygota</taxon>
        <taxon>Hymenoptera</taxon>
        <taxon>Apocrita</taxon>
        <taxon>Aculeata</taxon>
        <taxon>Apoidea</taxon>
        <taxon>Anthophila</taxon>
        <taxon>Apidae</taxon>
        <taxon>Eufriesea</taxon>
    </lineage>
</organism>
<dbReference type="AlphaFoldDB" id="A0A310SPV0"/>
<gene>
    <name evidence="2" type="ORF">WN48_00987</name>
</gene>
<feature type="region of interest" description="Disordered" evidence="1">
    <location>
        <begin position="1"/>
        <end position="48"/>
    </location>
</feature>
<evidence type="ECO:0000313" key="3">
    <source>
        <dbReference type="Proteomes" id="UP000250275"/>
    </source>
</evidence>
<sequence>MGESGVPFSKQRRRNGMDERPERDLSKRRVDSASPVAPPTRAPNRRATIFAPSLGISFDSGRP</sequence>
<protein>
    <submittedName>
        <fullName evidence="2">Uncharacterized protein</fullName>
    </submittedName>
</protein>
<evidence type="ECO:0000256" key="1">
    <source>
        <dbReference type="SAM" id="MobiDB-lite"/>
    </source>
</evidence>
<keyword evidence="3" id="KW-1185">Reference proteome</keyword>
<evidence type="ECO:0000313" key="2">
    <source>
        <dbReference type="EMBL" id="OAD57954.1"/>
    </source>
</evidence>